<evidence type="ECO:0000259" key="7">
    <source>
        <dbReference type="PROSITE" id="PS50923"/>
    </source>
</evidence>
<dbReference type="InterPro" id="IPR035976">
    <property type="entry name" value="Sushi/SCR/CCP_sf"/>
</dbReference>
<dbReference type="FunFam" id="2.10.70.10:FF:000002">
    <property type="entry name" value="CUB and Sushi multiple domains 3"/>
    <property type="match status" value="1"/>
</dbReference>
<dbReference type="Proteomes" id="UP000822369">
    <property type="component" value="Chromosome 3"/>
</dbReference>
<feature type="domain" description="Sushi" evidence="7">
    <location>
        <begin position="109"/>
        <end position="170"/>
    </location>
</feature>
<dbReference type="Pfam" id="PF00084">
    <property type="entry name" value="Sushi"/>
    <property type="match status" value="1"/>
</dbReference>
<protein>
    <submittedName>
        <fullName evidence="8">CUB and sushi domain-containing protein 3-like</fullName>
    </submittedName>
</protein>
<dbReference type="PROSITE" id="PS50923">
    <property type="entry name" value="SUSHI"/>
    <property type="match status" value="1"/>
</dbReference>
<keyword evidence="1 5" id="KW-0768">Sushi</keyword>
<dbReference type="InterPro" id="IPR000436">
    <property type="entry name" value="Sushi_SCR_CCP_dom"/>
</dbReference>
<keyword evidence="6" id="KW-0812">Transmembrane</keyword>
<dbReference type="InterPro" id="IPR035914">
    <property type="entry name" value="Sperma_CUB_dom_sf"/>
</dbReference>
<accession>A0A9D2YWV7</accession>
<evidence type="ECO:0000313" key="9">
    <source>
        <dbReference type="Proteomes" id="UP000822369"/>
    </source>
</evidence>
<keyword evidence="2" id="KW-0732">Signal</keyword>
<dbReference type="EMBL" id="JAAVVJ010000003">
    <property type="protein sequence ID" value="KAF7227343.1"/>
    <property type="molecule type" value="Genomic_DNA"/>
</dbReference>
<comment type="caution">
    <text evidence="8">The sequence shown here is derived from an EMBL/GenBank/DDBJ whole genome shotgun (WGS) entry which is preliminary data.</text>
</comment>
<dbReference type="Pfam" id="PF00431">
    <property type="entry name" value="CUB"/>
    <property type="match status" value="1"/>
</dbReference>
<keyword evidence="3" id="KW-0677">Repeat</keyword>
<dbReference type="PANTHER" id="PTHR45656">
    <property type="entry name" value="PROTEIN CBR-CLEC-78"/>
    <property type="match status" value="1"/>
</dbReference>
<dbReference type="CDD" id="cd00041">
    <property type="entry name" value="CUB"/>
    <property type="match status" value="1"/>
</dbReference>
<keyword evidence="6" id="KW-1133">Transmembrane helix</keyword>
<feature type="transmembrane region" description="Helical" evidence="6">
    <location>
        <begin position="20"/>
        <end position="40"/>
    </location>
</feature>
<dbReference type="InterPro" id="IPR000859">
    <property type="entry name" value="CUB_dom"/>
</dbReference>
<organism evidence="8 9">
    <name type="scientific">Nothobranchius furzeri</name>
    <name type="common">Turquoise killifish</name>
    <dbReference type="NCBI Taxonomy" id="105023"/>
    <lineage>
        <taxon>Eukaryota</taxon>
        <taxon>Metazoa</taxon>
        <taxon>Chordata</taxon>
        <taxon>Craniata</taxon>
        <taxon>Vertebrata</taxon>
        <taxon>Euteleostomi</taxon>
        <taxon>Actinopterygii</taxon>
        <taxon>Neopterygii</taxon>
        <taxon>Teleostei</taxon>
        <taxon>Neoteleostei</taxon>
        <taxon>Acanthomorphata</taxon>
        <taxon>Ovalentaria</taxon>
        <taxon>Atherinomorphae</taxon>
        <taxon>Cyprinodontiformes</taxon>
        <taxon>Nothobranchiidae</taxon>
        <taxon>Nothobranchius</taxon>
    </lineage>
</organism>
<evidence type="ECO:0000256" key="4">
    <source>
        <dbReference type="ARBA" id="ARBA00023157"/>
    </source>
</evidence>
<gene>
    <name evidence="8" type="ORF">G4P62_006708</name>
</gene>
<dbReference type="CDD" id="cd00033">
    <property type="entry name" value="CCP"/>
    <property type="match status" value="1"/>
</dbReference>
<dbReference type="SMART" id="SM00032">
    <property type="entry name" value="CCP"/>
    <property type="match status" value="1"/>
</dbReference>
<proteinExistence type="predicted"/>
<feature type="non-terminal residue" evidence="8">
    <location>
        <position position="217"/>
    </location>
</feature>
<keyword evidence="4" id="KW-1015">Disulfide bond</keyword>
<name>A0A9D2YWV7_NOTFU</name>
<dbReference type="Gene3D" id="2.10.70.10">
    <property type="entry name" value="Complement Module, domain 1"/>
    <property type="match status" value="1"/>
</dbReference>
<evidence type="ECO:0000256" key="6">
    <source>
        <dbReference type="SAM" id="Phobius"/>
    </source>
</evidence>
<dbReference type="SUPFAM" id="SSF57535">
    <property type="entry name" value="Complement control module/SCR domain"/>
    <property type="match status" value="1"/>
</dbReference>
<dbReference type="PANTHER" id="PTHR45656:SF4">
    <property type="entry name" value="PROTEIN CBR-CLEC-78"/>
    <property type="match status" value="1"/>
</dbReference>
<dbReference type="AlphaFoldDB" id="A0A9D2YWV7"/>
<reference evidence="8" key="1">
    <citation type="submission" date="2020-03" db="EMBL/GenBank/DDBJ databases">
        <title>Intra-Species Differences in Population Size shape Life History and Genome Evolution.</title>
        <authorList>
            <person name="Willemsen D."/>
            <person name="Cui R."/>
            <person name="Valenzano D.R."/>
        </authorList>
    </citation>
    <scope>NUCLEOTIDE SEQUENCE</scope>
    <source>
        <strain evidence="8">GRZ</strain>
        <tissue evidence="8">Whole</tissue>
    </source>
</reference>
<keyword evidence="6" id="KW-0472">Membrane</keyword>
<sequence length="217" mass="23734">SCLNRIKILKDQKCKLSGTFSWFCIYSVFSAVLFGQFVVFQTLPTDVVEIYDGPSADSALLSSIYGSHSGETLPLSSGNKITLKFTTNGTETAKGFHFVYQAVPRTSATQCSSVPEPRFGKRIGNDFGIGMAVLFECNPGYTLHGSTAIRCEAVPNALAQWNGTVPTCVGKHPHPPKPAVHPACSHTHIHSFRNEEQVQEHSWCLVILCFTLSHTQT</sequence>
<evidence type="ECO:0000256" key="1">
    <source>
        <dbReference type="ARBA" id="ARBA00022659"/>
    </source>
</evidence>
<comment type="caution">
    <text evidence="5">Lacks conserved residue(s) required for the propagation of feature annotation.</text>
</comment>
<dbReference type="Gene3D" id="2.60.120.290">
    <property type="entry name" value="Spermadhesin, CUB domain"/>
    <property type="match status" value="1"/>
</dbReference>
<dbReference type="InterPro" id="IPR051277">
    <property type="entry name" value="SEZ6_CSMD_C4BPB_Regulators"/>
</dbReference>
<evidence type="ECO:0000313" key="8">
    <source>
        <dbReference type="EMBL" id="KAF7227343.1"/>
    </source>
</evidence>
<evidence type="ECO:0000256" key="5">
    <source>
        <dbReference type="PROSITE-ProRule" id="PRU00302"/>
    </source>
</evidence>
<evidence type="ECO:0000256" key="2">
    <source>
        <dbReference type="ARBA" id="ARBA00022729"/>
    </source>
</evidence>
<dbReference type="SUPFAM" id="SSF49854">
    <property type="entry name" value="Spermadhesin, CUB domain"/>
    <property type="match status" value="1"/>
</dbReference>
<evidence type="ECO:0000256" key="3">
    <source>
        <dbReference type="ARBA" id="ARBA00022737"/>
    </source>
</evidence>